<evidence type="ECO:0000256" key="1">
    <source>
        <dbReference type="ARBA" id="ARBA00024322"/>
    </source>
</evidence>
<accession>A0ABS9EJ91</accession>
<dbReference type="PANTHER" id="PTHR36539:SF1">
    <property type="entry name" value="BACTERIAL MICROCOMPARTMENT SHELL VERTEX PROTEIN EUTN"/>
    <property type="match status" value="1"/>
</dbReference>
<gene>
    <name evidence="3" type="ORF">L2W38_00390</name>
</gene>
<comment type="subcellular location">
    <subcellularLocation>
        <location evidence="1">Bacterial microcompartment</location>
    </subcellularLocation>
</comment>
<keyword evidence="4" id="KW-1185">Reference proteome</keyword>
<evidence type="ECO:0000256" key="2">
    <source>
        <dbReference type="ARBA" id="ARBA00024446"/>
    </source>
</evidence>
<dbReference type="RefSeq" id="WP_236097606.1">
    <property type="nucleotide sequence ID" value="NZ_JAKGUD010000001.1"/>
</dbReference>
<dbReference type="PANTHER" id="PTHR36539">
    <property type="entry name" value="ETHANOLAMINE UTILIZATION PROTEIN EUTN"/>
    <property type="match status" value="1"/>
</dbReference>
<name>A0ABS9EJ91_9BACT</name>
<dbReference type="SUPFAM" id="SSF159133">
    <property type="entry name" value="EutN/CcmL-like"/>
    <property type="match status" value="1"/>
</dbReference>
<dbReference type="Pfam" id="PF03319">
    <property type="entry name" value="EutN_CcmL"/>
    <property type="match status" value="1"/>
</dbReference>
<reference evidence="3 4" key="1">
    <citation type="submission" date="2022-01" db="EMBL/GenBank/DDBJ databases">
        <title>Dethiosulfovibrio faecalis sp. nov., a novel proteolytic, non-sulfur-reducing bacterium isolated from a marine aquaculture solid waste bioreactor.</title>
        <authorList>
            <person name="Grabowski S."/>
            <person name="Apolinario E."/>
            <person name="Schneider N."/>
            <person name="Marshall C.W."/>
            <person name="Sowers K.R."/>
        </authorList>
    </citation>
    <scope>NUCLEOTIDE SEQUENCE [LARGE SCALE GENOMIC DNA]</scope>
    <source>
        <strain evidence="3 4">DSM 12537</strain>
    </source>
</reference>
<comment type="caution">
    <text evidence="3">The sequence shown here is derived from an EMBL/GenBank/DDBJ whole genome shotgun (WGS) entry which is preliminary data.</text>
</comment>
<dbReference type="Proteomes" id="UP001200430">
    <property type="component" value="Unassembled WGS sequence"/>
</dbReference>
<protein>
    <submittedName>
        <fullName evidence="3">EutN/CcmL family microcompartment protein</fullName>
    </submittedName>
</protein>
<evidence type="ECO:0000313" key="3">
    <source>
        <dbReference type="EMBL" id="MCF4141277.1"/>
    </source>
</evidence>
<proteinExistence type="predicted"/>
<sequence>MKLGRVVGNVVATRKDDRLIGHKLLIVRLLSPKGDGDLGPSVKGENFMVAVDMVGAGIGEDVIVCSGSSAAKSSGVPDAPIDGAIVGIVDSADVDPREVG</sequence>
<keyword evidence="2" id="KW-1283">Bacterial microcompartment</keyword>
<dbReference type="Gene3D" id="2.40.50.220">
    <property type="entry name" value="EutN/Ccml"/>
    <property type="match status" value="1"/>
</dbReference>
<dbReference type="PROSITE" id="PS51932">
    <property type="entry name" value="BMV"/>
    <property type="match status" value="1"/>
</dbReference>
<evidence type="ECO:0000313" key="4">
    <source>
        <dbReference type="Proteomes" id="UP001200430"/>
    </source>
</evidence>
<dbReference type="EMBL" id="JAKGUD010000001">
    <property type="protein sequence ID" value="MCF4141277.1"/>
    <property type="molecule type" value="Genomic_DNA"/>
</dbReference>
<organism evidence="3 4">
    <name type="scientific">Dethiosulfovibrio marinus</name>
    <dbReference type="NCBI Taxonomy" id="133532"/>
    <lineage>
        <taxon>Bacteria</taxon>
        <taxon>Thermotogati</taxon>
        <taxon>Synergistota</taxon>
        <taxon>Synergistia</taxon>
        <taxon>Synergistales</taxon>
        <taxon>Dethiosulfovibrionaceae</taxon>
        <taxon>Dethiosulfovibrio</taxon>
    </lineage>
</organism>
<dbReference type="InterPro" id="IPR004992">
    <property type="entry name" value="EutN_CcmL"/>
</dbReference>
<dbReference type="InterPro" id="IPR036677">
    <property type="entry name" value="EutN_CcmL_sf"/>
</dbReference>